<protein>
    <submittedName>
        <fullName evidence="1">Uncharacterized protein</fullName>
    </submittedName>
</protein>
<organism evidence="1 2">
    <name type="scientific">Escherichia coli</name>
    <dbReference type="NCBI Taxonomy" id="562"/>
    <lineage>
        <taxon>Bacteria</taxon>
        <taxon>Pseudomonadati</taxon>
        <taxon>Pseudomonadota</taxon>
        <taxon>Gammaproteobacteria</taxon>
        <taxon>Enterobacterales</taxon>
        <taxon>Enterobacteriaceae</taxon>
        <taxon>Escherichia</taxon>
    </lineage>
</organism>
<evidence type="ECO:0000313" key="2">
    <source>
        <dbReference type="Proteomes" id="UP000254088"/>
    </source>
</evidence>
<reference evidence="1 2" key="1">
    <citation type="submission" date="2018-06" db="EMBL/GenBank/DDBJ databases">
        <authorList>
            <consortium name="Pathogen Informatics"/>
            <person name="Doyle S."/>
        </authorList>
    </citation>
    <scope>NUCLEOTIDE SEQUENCE [LARGE SCALE GENOMIC DNA]</scope>
    <source>
        <strain evidence="1 2">NCTC10429</strain>
    </source>
</reference>
<dbReference type="EMBL" id="UGEX01000002">
    <property type="protein sequence ID" value="STM57570.1"/>
    <property type="molecule type" value="Genomic_DNA"/>
</dbReference>
<name>A0A377E1Y2_ECOLX</name>
<gene>
    <name evidence="1" type="ORF">NCTC10429_04147</name>
</gene>
<accession>A0A377E1Y2</accession>
<sequence length="79" mass="8680">MLAVYRHSLTFTDNFSFGYSPVVLQPATICKRGDLHAADHQVVQQADINQVQRLLNTRSDLTVCLAGFSLPGGNGYGRQ</sequence>
<dbReference type="AlphaFoldDB" id="A0A377E1Y2"/>
<proteinExistence type="predicted"/>
<dbReference type="Proteomes" id="UP000254088">
    <property type="component" value="Unassembled WGS sequence"/>
</dbReference>
<evidence type="ECO:0000313" key="1">
    <source>
        <dbReference type="EMBL" id="STM57570.1"/>
    </source>
</evidence>